<dbReference type="InterPro" id="IPR025836">
    <property type="entry name" value="Zn_knuckle_CX2CX4HX4C"/>
</dbReference>
<dbReference type="PANTHER" id="PTHR33116">
    <property type="entry name" value="REVERSE TRANSCRIPTASE ZINC-BINDING DOMAIN-CONTAINING PROTEIN-RELATED-RELATED"/>
    <property type="match status" value="1"/>
</dbReference>
<dbReference type="PROSITE" id="PS50158">
    <property type="entry name" value="ZF_CCHC"/>
    <property type="match status" value="1"/>
</dbReference>
<reference evidence="4" key="2">
    <citation type="journal article" date="2024" name="Plant">
        <title>Genomic evolution and insights into agronomic trait innovations of Sesamum species.</title>
        <authorList>
            <person name="Miao H."/>
            <person name="Wang L."/>
            <person name="Qu L."/>
            <person name="Liu H."/>
            <person name="Sun Y."/>
            <person name="Le M."/>
            <person name="Wang Q."/>
            <person name="Wei S."/>
            <person name="Zheng Y."/>
            <person name="Lin W."/>
            <person name="Duan Y."/>
            <person name="Cao H."/>
            <person name="Xiong S."/>
            <person name="Wang X."/>
            <person name="Wei L."/>
            <person name="Li C."/>
            <person name="Ma Q."/>
            <person name="Ju M."/>
            <person name="Zhao R."/>
            <person name="Li G."/>
            <person name="Mu C."/>
            <person name="Tian Q."/>
            <person name="Mei H."/>
            <person name="Zhang T."/>
            <person name="Gao T."/>
            <person name="Zhang H."/>
        </authorList>
    </citation>
    <scope>NUCLEOTIDE SEQUENCE</scope>
    <source>
        <strain evidence="4">K16</strain>
    </source>
</reference>
<dbReference type="SUPFAM" id="SSF53098">
    <property type="entry name" value="Ribonuclease H-like"/>
    <property type="match status" value="1"/>
</dbReference>
<sequence>MEAEFNRMKTALSLTESEDAGVVVASSLWYSEADSYDLYLVGRLLSSRPFHADALKSTLLLAFNPGRGMDLKPLDGNRFLLKFNHIVDRNRVLEGCPWSFEKNLLILSSIDLNENPQEVNLEWTDFHVHVHGLPLSKMSRDMAVFVGNFLGRFVDVDMDSAGHVWGSHMRIRVSIDITKPLKRVMKIRTTLGDEQLLSFAYKRLPNFCYLCGSLGHLSKFCELRFSDDFVDPGEATPFGPWLRATNLPTGRNRGFSGSRNLPCPQFASPVQNSTTRLPTGASPHLTQRGAAIFGSFSSPAASPSNLSQSRCLSPRRTTTIAPALTHSSPTTPSLPPIDLPSYPTFPSDFAIQTQPSLSSFAPHRSLPVQPIDSSSFAPILPSPLIFPITHITTQTTTLSTSCPVIKPKKMPPRKAVTTPKKPPPGVMIILSWNCQGLGSPCTVHALGELLRIHKPSLVFLAETKCKNSRIETIKRRFDLYGCSVDARGRSGGLALLWNKSTTVQLQSFGHHHIDATIYPESEGETWRFTGFYGIADTAGRQESWELLSNLKLQSRRAWLIAGDFNEILSEQEKQGGRPRPVWQIRRFREALEAVDVHDLGFEGEPFTWCNRHPEPDTIYERLDRACADLAWRSQFPNSVVKHIPSNSSDHAVLLIDTDNTRPSSCAKHHQFRFEAAWASFADCEHVVRGGWNSWSGASQSPLLSKQKVCAAYLLAWSKAKNANSITQQIRQKEQALAQIRSRPLSVATKSEANRIRGEMELLLSQEEVYWKQRGKAHWLREGDRNTTYFHNRASVRRRTNDISRIRNGEGQWLEKDDEIRSHIEAYFCDIFRSRNPSEEELEKGTEAISARVPDQMLQDLALPFIAEEVSKALAQMAPLKSPGPDGLPPFFFQSYWHIVRNDVVDCTLSLLNDLILPAALNHTHIALIPKCKKPVSLTQFRPISLCNVVYKIASKAIANRIKPWMDTIISPCQAAFVPGRLITDNVLLAFEVNHYLKTKRWGEKGHMALKLDISKAYDKVEWKFLEKVLSRLGFPPKFVELIMLCVSSVSYSFILCGSQFGFVTPQRGLRQGDPLSPYLFLLCTEAFSSLLQKEERSGRLLGVAVCRQASRVSHLLFADDTLIFCQASVDAALCILEVLEIFSRAAGQEINFDKSSVVFCKNTVPVLREGIQNTLQVRVEGGHDLYLGLPSVVGKTRRSVFQSIWDRVWNRISGWNERNLSQAGKEILIKAVAQAIPTYAMGCFRLPFSLIKDIQSMIANFWWHSGEARKIHWISWQRMCMPKAQGGLGFRDLQAFNLGMLAKQVWRILSFPDRLLSKVLQAKYFPDGKVLSATCGRNPSFTWRSIHAAIGIVRGGFRWRICSGRSVQVWQDPWLPRPYSFRVLSTPTANSLHMRVSDLVDATSREWNHSMVRALFCRDEAESILAIPLSCADGEDFFVWHHTANGKFSVRSAYHVAVSLANQSQPSPSSFEPFLWKTIWKANVPGKIRIFIWKLTKNALPTSMNLRKKMRADGWGCPFCGTEQEDIEHAFLRCSFVRQIWALSNLQWSLISAFPADPCAWVERMARLLSPGDFAFFISICWAVWWNRNRTLMEHASLSAGDLLSFVSNYLASFHQVNTSPVRTVSKSVPASWSPPKLGEVKLNFDGALFAPSSEVGLGVIARDAAGACIWWKSVCKQGMYEPEMVEAFAAREAILLALRFGWRRIIIEGDSANLLLKLLESSPDCSALGPIVRDIKLLASGFDQCLFSLVRRSGNKIAHCLARRASVFASEGSCVSPELAKLLFLEPD</sequence>
<dbReference type="InterPro" id="IPR000477">
    <property type="entry name" value="RT_dom"/>
</dbReference>
<dbReference type="Pfam" id="PF14111">
    <property type="entry name" value="DUF4283"/>
    <property type="match status" value="1"/>
</dbReference>
<dbReference type="GO" id="GO:0003676">
    <property type="term" value="F:nucleic acid binding"/>
    <property type="evidence" value="ECO:0007669"/>
    <property type="project" value="InterPro"/>
</dbReference>
<dbReference type="Gene3D" id="3.30.420.10">
    <property type="entry name" value="Ribonuclease H-like superfamily/Ribonuclease H"/>
    <property type="match status" value="1"/>
</dbReference>
<evidence type="ECO:0000256" key="1">
    <source>
        <dbReference type="PROSITE-ProRule" id="PRU00047"/>
    </source>
</evidence>
<keyword evidence="1" id="KW-0863">Zinc-finger</keyword>
<dbReference type="InterPro" id="IPR025558">
    <property type="entry name" value="DUF4283"/>
</dbReference>
<dbReference type="InterPro" id="IPR005135">
    <property type="entry name" value="Endo/exonuclease/phosphatase"/>
</dbReference>
<comment type="caution">
    <text evidence="4">The sequence shown here is derived from an EMBL/GenBank/DDBJ whole genome shotgun (WGS) entry which is preliminary data.</text>
</comment>
<dbReference type="InterPro" id="IPR043502">
    <property type="entry name" value="DNA/RNA_pol_sf"/>
</dbReference>
<feature type="domain" description="CCHC-type" evidence="2">
    <location>
        <begin position="208"/>
        <end position="221"/>
    </location>
</feature>
<proteinExistence type="predicted"/>
<dbReference type="InterPro" id="IPR001878">
    <property type="entry name" value="Znf_CCHC"/>
</dbReference>
<dbReference type="Gene3D" id="3.60.10.10">
    <property type="entry name" value="Endonuclease/exonuclease/phosphatase"/>
    <property type="match status" value="1"/>
</dbReference>
<feature type="domain" description="Reverse transcriptase" evidence="3">
    <location>
        <begin position="909"/>
        <end position="1191"/>
    </location>
</feature>
<dbReference type="PANTHER" id="PTHR33116:SF86">
    <property type="entry name" value="REVERSE TRANSCRIPTASE DOMAIN-CONTAINING PROTEIN"/>
    <property type="match status" value="1"/>
</dbReference>
<evidence type="ECO:0000313" key="4">
    <source>
        <dbReference type="EMBL" id="KAK4400932.1"/>
    </source>
</evidence>
<dbReference type="CDD" id="cd06222">
    <property type="entry name" value="RNase_H_like"/>
    <property type="match status" value="1"/>
</dbReference>
<organism evidence="4 5">
    <name type="scientific">Sesamum angolense</name>
    <dbReference type="NCBI Taxonomy" id="2727404"/>
    <lineage>
        <taxon>Eukaryota</taxon>
        <taxon>Viridiplantae</taxon>
        <taxon>Streptophyta</taxon>
        <taxon>Embryophyta</taxon>
        <taxon>Tracheophyta</taxon>
        <taxon>Spermatophyta</taxon>
        <taxon>Magnoliopsida</taxon>
        <taxon>eudicotyledons</taxon>
        <taxon>Gunneridae</taxon>
        <taxon>Pentapetalae</taxon>
        <taxon>asterids</taxon>
        <taxon>lamiids</taxon>
        <taxon>Lamiales</taxon>
        <taxon>Pedaliaceae</taxon>
        <taxon>Sesamum</taxon>
    </lineage>
</organism>
<dbReference type="Pfam" id="PF13456">
    <property type="entry name" value="RVT_3"/>
    <property type="match status" value="1"/>
</dbReference>
<dbReference type="InterPro" id="IPR002156">
    <property type="entry name" value="RNaseH_domain"/>
</dbReference>
<protein>
    <submittedName>
        <fullName evidence="4">Mitochondrial protein</fullName>
    </submittedName>
</protein>
<evidence type="ECO:0000259" key="2">
    <source>
        <dbReference type="PROSITE" id="PS50158"/>
    </source>
</evidence>
<dbReference type="InterPro" id="IPR036397">
    <property type="entry name" value="RNaseH_sf"/>
</dbReference>
<dbReference type="InterPro" id="IPR044730">
    <property type="entry name" value="RNase_H-like_dom_plant"/>
</dbReference>
<evidence type="ECO:0000259" key="3">
    <source>
        <dbReference type="PROSITE" id="PS50878"/>
    </source>
</evidence>
<dbReference type="Pfam" id="PF14392">
    <property type="entry name" value="zf-CCHC_4"/>
    <property type="match status" value="1"/>
</dbReference>
<dbReference type="InterPro" id="IPR026960">
    <property type="entry name" value="RVT-Znf"/>
</dbReference>
<dbReference type="SUPFAM" id="SSF56672">
    <property type="entry name" value="DNA/RNA polymerases"/>
    <property type="match status" value="1"/>
</dbReference>
<dbReference type="PROSITE" id="PS50878">
    <property type="entry name" value="RT_POL"/>
    <property type="match status" value="1"/>
</dbReference>
<dbReference type="Pfam" id="PF03372">
    <property type="entry name" value="Exo_endo_phos"/>
    <property type="match status" value="1"/>
</dbReference>
<dbReference type="Pfam" id="PF00078">
    <property type="entry name" value="RVT_1"/>
    <property type="match status" value="1"/>
</dbReference>
<dbReference type="SUPFAM" id="SSF56219">
    <property type="entry name" value="DNase I-like"/>
    <property type="match status" value="1"/>
</dbReference>
<dbReference type="CDD" id="cd01650">
    <property type="entry name" value="RT_nLTR_like"/>
    <property type="match status" value="1"/>
</dbReference>
<accession>A0AAE1WXG4</accession>
<dbReference type="Proteomes" id="UP001289374">
    <property type="component" value="Unassembled WGS sequence"/>
</dbReference>
<dbReference type="Pfam" id="PF13966">
    <property type="entry name" value="zf-RVT"/>
    <property type="match status" value="1"/>
</dbReference>
<gene>
    <name evidence="4" type="ORF">Sango_1199300</name>
</gene>
<evidence type="ECO:0000313" key="5">
    <source>
        <dbReference type="Proteomes" id="UP001289374"/>
    </source>
</evidence>
<name>A0AAE1WXG4_9LAMI</name>
<dbReference type="GO" id="GO:0004523">
    <property type="term" value="F:RNA-DNA hybrid ribonuclease activity"/>
    <property type="evidence" value="ECO:0007669"/>
    <property type="project" value="InterPro"/>
</dbReference>
<dbReference type="InterPro" id="IPR036691">
    <property type="entry name" value="Endo/exonu/phosph_ase_sf"/>
</dbReference>
<keyword evidence="1" id="KW-0479">Metal-binding</keyword>
<keyword evidence="1" id="KW-0862">Zinc</keyword>
<dbReference type="EMBL" id="JACGWL010000006">
    <property type="protein sequence ID" value="KAK4400932.1"/>
    <property type="molecule type" value="Genomic_DNA"/>
</dbReference>
<dbReference type="GO" id="GO:0008270">
    <property type="term" value="F:zinc ion binding"/>
    <property type="evidence" value="ECO:0007669"/>
    <property type="project" value="UniProtKB-KW"/>
</dbReference>
<reference evidence="4" key="1">
    <citation type="submission" date="2020-06" db="EMBL/GenBank/DDBJ databases">
        <authorList>
            <person name="Li T."/>
            <person name="Hu X."/>
            <person name="Zhang T."/>
            <person name="Song X."/>
            <person name="Zhang H."/>
            <person name="Dai N."/>
            <person name="Sheng W."/>
            <person name="Hou X."/>
            <person name="Wei L."/>
        </authorList>
    </citation>
    <scope>NUCLEOTIDE SEQUENCE</scope>
    <source>
        <strain evidence="4">K16</strain>
        <tissue evidence="4">Leaf</tissue>
    </source>
</reference>
<keyword evidence="5" id="KW-1185">Reference proteome</keyword>
<dbReference type="InterPro" id="IPR012337">
    <property type="entry name" value="RNaseH-like_sf"/>
</dbReference>